<feature type="compositionally biased region" description="Low complexity" evidence="1">
    <location>
        <begin position="83"/>
        <end position="94"/>
    </location>
</feature>
<accession>A0A212DGC5</accession>
<dbReference type="EMBL" id="MKHE01000002">
    <property type="protein sequence ID" value="OWK17260.1"/>
    <property type="molecule type" value="Genomic_DNA"/>
</dbReference>
<feature type="non-terminal residue" evidence="2">
    <location>
        <position position="1"/>
    </location>
</feature>
<comment type="caution">
    <text evidence="2">The sequence shown here is derived from an EMBL/GenBank/DDBJ whole genome shotgun (WGS) entry which is preliminary data.</text>
</comment>
<name>A0A212DGC5_CEREH</name>
<evidence type="ECO:0000313" key="3">
    <source>
        <dbReference type="Proteomes" id="UP000242450"/>
    </source>
</evidence>
<feature type="region of interest" description="Disordered" evidence="1">
    <location>
        <begin position="1"/>
        <end position="94"/>
    </location>
</feature>
<dbReference type="Proteomes" id="UP000242450">
    <property type="component" value="Chromosome 2"/>
</dbReference>
<keyword evidence="3" id="KW-1185">Reference proteome</keyword>
<proteinExistence type="predicted"/>
<sequence length="94" mass="9859">LSEQVQGLHKGLSLQTQEESRSSAAAFGPASGQPRAAALLTRLSRAETLDRREDADGAGRVLRRGPQPSHQVAEAPGVHGRAGRQQRLAGQGGQ</sequence>
<reference evidence="2 3" key="1">
    <citation type="journal article" date="2018" name="Mol. Genet. Genomics">
        <title>The red deer Cervus elaphus genome CerEla1.0: sequencing, annotating, genes, and chromosomes.</title>
        <authorList>
            <person name="Bana N.A."/>
            <person name="Nyiri A."/>
            <person name="Nagy J."/>
            <person name="Frank K."/>
            <person name="Nagy T."/>
            <person name="Steger V."/>
            <person name="Schiller M."/>
            <person name="Lakatos P."/>
            <person name="Sugar L."/>
            <person name="Horn P."/>
            <person name="Barta E."/>
            <person name="Orosz L."/>
        </authorList>
    </citation>
    <scope>NUCLEOTIDE SEQUENCE [LARGE SCALE GENOMIC DNA]</scope>
    <source>
        <strain evidence="2">Hungarian</strain>
    </source>
</reference>
<evidence type="ECO:0000313" key="2">
    <source>
        <dbReference type="EMBL" id="OWK17260.1"/>
    </source>
</evidence>
<gene>
    <name evidence="2" type="ORF">Celaphus_00013218</name>
</gene>
<evidence type="ECO:0000256" key="1">
    <source>
        <dbReference type="SAM" id="MobiDB-lite"/>
    </source>
</evidence>
<protein>
    <submittedName>
        <fullName evidence="2">Uncharacterized protein</fullName>
    </submittedName>
</protein>
<organism evidence="2 3">
    <name type="scientific">Cervus elaphus hippelaphus</name>
    <name type="common">European red deer</name>
    <dbReference type="NCBI Taxonomy" id="46360"/>
    <lineage>
        <taxon>Eukaryota</taxon>
        <taxon>Metazoa</taxon>
        <taxon>Chordata</taxon>
        <taxon>Craniata</taxon>
        <taxon>Vertebrata</taxon>
        <taxon>Euteleostomi</taxon>
        <taxon>Mammalia</taxon>
        <taxon>Eutheria</taxon>
        <taxon>Laurasiatheria</taxon>
        <taxon>Artiodactyla</taxon>
        <taxon>Ruminantia</taxon>
        <taxon>Pecora</taxon>
        <taxon>Cervidae</taxon>
        <taxon>Cervinae</taxon>
        <taxon>Cervus</taxon>
    </lineage>
</organism>
<feature type="compositionally biased region" description="Basic and acidic residues" evidence="1">
    <location>
        <begin position="44"/>
        <end position="57"/>
    </location>
</feature>
<feature type="non-terminal residue" evidence="2">
    <location>
        <position position="94"/>
    </location>
</feature>
<dbReference type="AlphaFoldDB" id="A0A212DGC5"/>